<evidence type="ECO:0000313" key="4">
    <source>
        <dbReference type="EMBL" id="PON26825.1"/>
    </source>
</evidence>
<gene>
    <name evidence="4" type="ORF">TGAM01_v204325</name>
</gene>
<dbReference type="GeneID" id="29988326"/>
<comment type="caution">
    <text evidence="4">The sequence shown here is derived from an EMBL/GenBank/DDBJ whole genome shotgun (WGS) entry which is preliminary data.</text>
</comment>
<feature type="coiled-coil region" evidence="1">
    <location>
        <begin position="162"/>
        <end position="189"/>
    </location>
</feature>
<accession>A0A2P4ZRA5</accession>
<dbReference type="InterPro" id="IPR031348">
    <property type="entry name" value="PigL_N"/>
</dbReference>
<evidence type="ECO:0000313" key="5">
    <source>
        <dbReference type="Proteomes" id="UP000054821"/>
    </source>
</evidence>
<evidence type="ECO:0000256" key="2">
    <source>
        <dbReference type="SAM" id="MobiDB-lite"/>
    </source>
</evidence>
<organism evidence="4 5">
    <name type="scientific">Trichoderma gamsii</name>
    <dbReference type="NCBI Taxonomy" id="398673"/>
    <lineage>
        <taxon>Eukaryota</taxon>
        <taxon>Fungi</taxon>
        <taxon>Dikarya</taxon>
        <taxon>Ascomycota</taxon>
        <taxon>Pezizomycotina</taxon>
        <taxon>Sordariomycetes</taxon>
        <taxon>Hypocreomycetidae</taxon>
        <taxon>Hypocreales</taxon>
        <taxon>Hypocreaceae</taxon>
        <taxon>Trichoderma</taxon>
    </lineage>
</organism>
<dbReference type="RefSeq" id="XP_018658514.2">
    <property type="nucleotide sequence ID" value="XM_018808243.2"/>
</dbReference>
<sequence>MHLSKQKFTIILAIQNAWTDSMSSIDISCGVLTLLTSAIQAGKSLHETIQSFRNYERTIRDLRSELESLIQVLESLKNVVTDEGPIVSMLKLPVLCCHQTCQEFNAVIIKCTKHAPAGSRTSFRDWAQIRYMGGDIRDFKDMLSGYKSTIAIALGSLNMTNVKMTREALDQYNEMIQETTADLEAHLQSIDDKLAAIADRSRSEPDPNAGSSVKRMEEERQSAQQCILICESARSHIQSLQDNMQRLDAEPNQDRRQTAIALSEARDRMVLMITDLQKRLVDLSAKSLSTEVSLRPDEFEQDRARLLKEIDIAKQCLEVCNMAADQASRQRVHVFGDVSAEDNSQQILISTVGDLLNAKNIKVGNFSSQWLGSMTDASLQQLSIDRTTQYVNVNVRENDPSFGGKYGSGFRLNERGSQPAAGVGRTK</sequence>
<feature type="coiled-coil region" evidence="1">
    <location>
        <begin position="45"/>
        <end position="79"/>
    </location>
</feature>
<reference evidence="4 5" key="1">
    <citation type="journal article" date="2016" name="Genome Announc.">
        <title>Draft Whole-Genome Sequence of Trichoderma gamsii T6085, a Promising Biocontrol Agent of Fusarium Head Blight on Wheat.</title>
        <authorList>
            <person name="Baroncelli R."/>
            <person name="Zapparata A."/>
            <person name="Piaggeschi G."/>
            <person name="Sarrocco S."/>
            <person name="Vannacci G."/>
        </authorList>
    </citation>
    <scope>NUCLEOTIDE SEQUENCE [LARGE SCALE GENOMIC DNA]</scope>
    <source>
        <strain evidence="4 5">T6085</strain>
    </source>
</reference>
<evidence type="ECO:0000256" key="1">
    <source>
        <dbReference type="SAM" id="Coils"/>
    </source>
</evidence>
<proteinExistence type="predicted"/>
<feature type="region of interest" description="Disordered" evidence="2">
    <location>
        <begin position="406"/>
        <end position="427"/>
    </location>
</feature>
<protein>
    <recommendedName>
        <fullName evidence="3">Azaphilone pigments biosynthesis cluster protein L N-terminal domain-containing protein</fullName>
    </recommendedName>
</protein>
<dbReference type="EMBL" id="JPDN02000012">
    <property type="protein sequence ID" value="PON26825.1"/>
    <property type="molecule type" value="Genomic_DNA"/>
</dbReference>
<keyword evidence="1" id="KW-0175">Coiled coil</keyword>
<evidence type="ECO:0000259" key="3">
    <source>
        <dbReference type="Pfam" id="PF17111"/>
    </source>
</evidence>
<keyword evidence="5" id="KW-1185">Reference proteome</keyword>
<dbReference type="Proteomes" id="UP000054821">
    <property type="component" value="Unassembled WGS sequence"/>
</dbReference>
<dbReference type="AlphaFoldDB" id="A0A2P4ZRA5"/>
<dbReference type="Pfam" id="PF17111">
    <property type="entry name" value="PigL_N"/>
    <property type="match status" value="1"/>
</dbReference>
<dbReference type="STRING" id="398673.A0A2P4ZRA5"/>
<name>A0A2P4ZRA5_9HYPO</name>
<feature type="domain" description="Azaphilone pigments biosynthesis cluster protein L N-terminal" evidence="3">
    <location>
        <begin position="24"/>
        <end position="231"/>
    </location>
</feature>
<feature type="region of interest" description="Disordered" evidence="2">
    <location>
        <begin position="197"/>
        <end position="217"/>
    </location>
</feature>